<accession>A0A9P6H5V2</accession>
<name>A0A9P6H5V2_9AGAM</name>
<dbReference type="Proteomes" id="UP000736335">
    <property type="component" value="Unassembled WGS sequence"/>
</dbReference>
<dbReference type="SMART" id="SM00256">
    <property type="entry name" value="FBOX"/>
    <property type="match status" value="1"/>
</dbReference>
<dbReference type="InterPro" id="IPR036047">
    <property type="entry name" value="F-box-like_dom_sf"/>
</dbReference>
<organism evidence="2 3">
    <name type="scientific">Thelephora terrestris</name>
    <dbReference type="NCBI Taxonomy" id="56493"/>
    <lineage>
        <taxon>Eukaryota</taxon>
        <taxon>Fungi</taxon>
        <taxon>Dikarya</taxon>
        <taxon>Basidiomycota</taxon>
        <taxon>Agaricomycotina</taxon>
        <taxon>Agaricomycetes</taxon>
        <taxon>Thelephorales</taxon>
        <taxon>Thelephoraceae</taxon>
        <taxon>Thelephora</taxon>
    </lineage>
</organism>
<sequence length="481" mass="54187">MSLQMPSQPPKLPLELWEHIFLQLVPVEIIGLRAVNRSFRDTIDRSPEAQYLIDLYAAGLEVEHRDPSLSLAERRKQLDRYRTHWDSLQWVEHSSIPVPRVPGGTFDTGGGVVCYVSGYSSGPPIIDYYFVQLPSILRGIPLKQWTLHGLPNHQSPGLFPEEDLFVICPPTDDRRSFKVHLLRMSDGQPHPHAFIPVINGPDYEHEGSFQEILRVKVTSSRLAVMALVFYEASNSNVIPVHFHVWDWKTGVKHVEIWRSSIDVQFIDEYRLFGISRASGADQPRLVTLLDTSAPVENPHEPREIVFELDDGVKPVSLLPGTYSRGAKLGSSFQTNRRRHLLGIECSSVTQKPPWFVINYESICAIASANKSSSHIPWDSWKQKTTQGRSSPLYVRPEGPRVFVEGGPGRASWIESFDFTPGACRSIEQPDPSSEAAPAHAIRRVTMPSVDRIWGGGECFVSEDNLLVSKGNPQNVLEMWTF</sequence>
<evidence type="ECO:0000313" key="3">
    <source>
        <dbReference type="Proteomes" id="UP000736335"/>
    </source>
</evidence>
<evidence type="ECO:0000259" key="1">
    <source>
        <dbReference type="SMART" id="SM00256"/>
    </source>
</evidence>
<keyword evidence="3" id="KW-1185">Reference proteome</keyword>
<dbReference type="EMBL" id="WIUZ02000024">
    <property type="protein sequence ID" value="KAF9778200.1"/>
    <property type="molecule type" value="Genomic_DNA"/>
</dbReference>
<proteinExistence type="predicted"/>
<feature type="domain" description="F-box" evidence="1">
    <location>
        <begin position="12"/>
        <end position="51"/>
    </location>
</feature>
<dbReference type="Pfam" id="PF00646">
    <property type="entry name" value="F-box"/>
    <property type="match status" value="1"/>
</dbReference>
<dbReference type="InterPro" id="IPR001810">
    <property type="entry name" value="F-box_dom"/>
</dbReference>
<gene>
    <name evidence="2" type="ORF">BJ322DRAFT_1093632</name>
</gene>
<protein>
    <recommendedName>
        <fullName evidence="1">F-box domain-containing protein</fullName>
    </recommendedName>
</protein>
<dbReference type="OrthoDB" id="3256413at2759"/>
<reference evidence="2" key="1">
    <citation type="journal article" date="2020" name="Nat. Commun.">
        <title>Large-scale genome sequencing of mycorrhizal fungi provides insights into the early evolution of symbiotic traits.</title>
        <authorList>
            <person name="Miyauchi S."/>
            <person name="Kiss E."/>
            <person name="Kuo A."/>
            <person name="Drula E."/>
            <person name="Kohler A."/>
            <person name="Sanchez-Garcia M."/>
            <person name="Morin E."/>
            <person name="Andreopoulos B."/>
            <person name="Barry K.W."/>
            <person name="Bonito G."/>
            <person name="Buee M."/>
            <person name="Carver A."/>
            <person name="Chen C."/>
            <person name="Cichocki N."/>
            <person name="Clum A."/>
            <person name="Culley D."/>
            <person name="Crous P.W."/>
            <person name="Fauchery L."/>
            <person name="Girlanda M."/>
            <person name="Hayes R.D."/>
            <person name="Keri Z."/>
            <person name="LaButti K."/>
            <person name="Lipzen A."/>
            <person name="Lombard V."/>
            <person name="Magnuson J."/>
            <person name="Maillard F."/>
            <person name="Murat C."/>
            <person name="Nolan M."/>
            <person name="Ohm R.A."/>
            <person name="Pangilinan J."/>
            <person name="Pereira M.F."/>
            <person name="Perotto S."/>
            <person name="Peter M."/>
            <person name="Pfister S."/>
            <person name="Riley R."/>
            <person name="Sitrit Y."/>
            <person name="Stielow J.B."/>
            <person name="Szollosi G."/>
            <person name="Zifcakova L."/>
            <person name="Stursova M."/>
            <person name="Spatafora J.W."/>
            <person name="Tedersoo L."/>
            <person name="Vaario L.M."/>
            <person name="Yamada A."/>
            <person name="Yan M."/>
            <person name="Wang P."/>
            <person name="Xu J."/>
            <person name="Bruns T."/>
            <person name="Baldrian P."/>
            <person name="Vilgalys R."/>
            <person name="Dunand C."/>
            <person name="Henrissat B."/>
            <person name="Grigoriev I.V."/>
            <person name="Hibbett D."/>
            <person name="Nagy L.G."/>
            <person name="Martin F.M."/>
        </authorList>
    </citation>
    <scope>NUCLEOTIDE SEQUENCE</scope>
    <source>
        <strain evidence="2">UH-Tt-Lm1</strain>
    </source>
</reference>
<evidence type="ECO:0000313" key="2">
    <source>
        <dbReference type="EMBL" id="KAF9778200.1"/>
    </source>
</evidence>
<dbReference type="SUPFAM" id="SSF81383">
    <property type="entry name" value="F-box domain"/>
    <property type="match status" value="1"/>
</dbReference>
<comment type="caution">
    <text evidence="2">The sequence shown here is derived from an EMBL/GenBank/DDBJ whole genome shotgun (WGS) entry which is preliminary data.</text>
</comment>
<reference evidence="2" key="2">
    <citation type="submission" date="2020-11" db="EMBL/GenBank/DDBJ databases">
        <authorList>
            <consortium name="DOE Joint Genome Institute"/>
            <person name="Kuo A."/>
            <person name="Miyauchi S."/>
            <person name="Kiss E."/>
            <person name="Drula E."/>
            <person name="Kohler A."/>
            <person name="Sanchez-Garcia M."/>
            <person name="Andreopoulos B."/>
            <person name="Barry K.W."/>
            <person name="Bonito G."/>
            <person name="Buee M."/>
            <person name="Carver A."/>
            <person name="Chen C."/>
            <person name="Cichocki N."/>
            <person name="Clum A."/>
            <person name="Culley D."/>
            <person name="Crous P.W."/>
            <person name="Fauchery L."/>
            <person name="Girlanda M."/>
            <person name="Hayes R."/>
            <person name="Keri Z."/>
            <person name="Labutti K."/>
            <person name="Lipzen A."/>
            <person name="Lombard V."/>
            <person name="Magnuson J."/>
            <person name="Maillard F."/>
            <person name="Morin E."/>
            <person name="Murat C."/>
            <person name="Nolan M."/>
            <person name="Ohm R."/>
            <person name="Pangilinan J."/>
            <person name="Pereira M."/>
            <person name="Perotto S."/>
            <person name="Peter M."/>
            <person name="Riley R."/>
            <person name="Sitrit Y."/>
            <person name="Stielow B."/>
            <person name="Szollosi G."/>
            <person name="Zifcakova L."/>
            <person name="Stursova M."/>
            <person name="Spatafora J.W."/>
            <person name="Tedersoo L."/>
            <person name="Vaario L.-M."/>
            <person name="Yamada A."/>
            <person name="Yan M."/>
            <person name="Wang P."/>
            <person name="Xu J."/>
            <person name="Bruns T."/>
            <person name="Baldrian P."/>
            <person name="Vilgalys R."/>
            <person name="Henrissat B."/>
            <person name="Grigoriev I.V."/>
            <person name="Hibbett D."/>
            <person name="Nagy L.G."/>
            <person name="Martin F.M."/>
        </authorList>
    </citation>
    <scope>NUCLEOTIDE SEQUENCE</scope>
    <source>
        <strain evidence="2">UH-Tt-Lm1</strain>
    </source>
</reference>
<dbReference type="AlphaFoldDB" id="A0A9P6H5V2"/>